<name>A0AAD6ZVB2_9AGAR</name>
<keyword evidence="1" id="KW-0175">Coiled coil</keyword>
<reference evidence="4" key="1">
    <citation type="submission" date="2023-03" db="EMBL/GenBank/DDBJ databases">
        <title>Massive genome expansion in bonnet fungi (Mycena s.s.) driven by repeated elements and novel gene families across ecological guilds.</title>
        <authorList>
            <consortium name="Lawrence Berkeley National Laboratory"/>
            <person name="Harder C.B."/>
            <person name="Miyauchi S."/>
            <person name="Viragh M."/>
            <person name="Kuo A."/>
            <person name="Thoen E."/>
            <person name="Andreopoulos B."/>
            <person name="Lu D."/>
            <person name="Skrede I."/>
            <person name="Drula E."/>
            <person name="Henrissat B."/>
            <person name="Morin E."/>
            <person name="Kohler A."/>
            <person name="Barry K."/>
            <person name="LaButti K."/>
            <person name="Morin E."/>
            <person name="Salamov A."/>
            <person name="Lipzen A."/>
            <person name="Mereny Z."/>
            <person name="Hegedus B."/>
            <person name="Baldrian P."/>
            <person name="Stursova M."/>
            <person name="Weitz H."/>
            <person name="Taylor A."/>
            <person name="Grigoriev I.V."/>
            <person name="Nagy L.G."/>
            <person name="Martin F."/>
            <person name="Kauserud H."/>
        </authorList>
    </citation>
    <scope>NUCLEOTIDE SEQUENCE</scope>
    <source>
        <strain evidence="4">CBHHK002</strain>
    </source>
</reference>
<organism evidence="4 5">
    <name type="scientific">Mycena albidolilacea</name>
    <dbReference type="NCBI Taxonomy" id="1033008"/>
    <lineage>
        <taxon>Eukaryota</taxon>
        <taxon>Fungi</taxon>
        <taxon>Dikarya</taxon>
        <taxon>Basidiomycota</taxon>
        <taxon>Agaricomycotina</taxon>
        <taxon>Agaricomycetes</taxon>
        <taxon>Agaricomycetidae</taxon>
        <taxon>Agaricales</taxon>
        <taxon>Marasmiineae</taxon>
        <taxon>Mycenaceae</taxon>
        <taxon>Mycena</taxon>
    </lineage>
</organism>
<dbReference type="Pfam" id="PF18803">
    <property type="entry name" value="CxC2"/>
    <property type="match status" value="1"/>
</dbReference>
<dbReference type="PANTHER" id="PTHR33104">
    <property type="entry name" value="SI:DKEY-29D5.2"/>
    <property type="match status" value="1"/>
</dbReference>
<feature type="domain" description="CxC2-like cysteine cluster KDZ transposase-associated" evidence="3">
    <location>
        <begin position="56"/>
        <end position="164"/>
    </location>
</feature>
<evidence type="ECO:0000313" key="4">
    <source>
        <dbReference type="EMBL" id="KAJ7340859.1"/>
    </source>
</evidence>
<feature type="coiled-coil region" evidence="1">
    <location>
        <begin position="538"/>
        <end position="565"/>
    </location>
</feature>
<evidence type="ECO:0000256" key="1">
    <source>
        <dbReference type="SAM" id="Coils"/>
    </source>
</evidence>
<feature type="coiled-coil region" evidence="1">
    <location>
        <begin position="760"/>
        <end position="787"/>
    </location>
</feature>
<dbReference type="PANTHER" id="PTHR33104:SF2">
    <property type="entry name" value="CXC3 LIKE CYSTEINE CLUSTER DOMAIN-CONTAINING PROTEIN"/>
    <property type="match status" value="1"/>
</dbReference>
<gene>
    <name evidence="4" type="ORF">DFH08DRAFT_704521</name>
</gene>
<evidence type="ECO:0000259" key="3">
    <source>
        <dbReference type="Pfam" id="PF18803"/>
    </source>
</evidence>
<sequence>MGREGLCSCGEAAKYRCEECHGSEMFCKGCMVDGHRLRPLCRIEAWNGSFFERRELRQLGLRVQLGHVDNKPCPRAHRGREKFVVIAPNGFHHVAIDFCQCRLNTSLHRWEQLLSYGWYPSTPDNPRSTITIPTLKLFHAISHQGKTTVYHFFNALAKITDNTGSRAFKCRYQLLLRVVRQWRNLRALKRGGMGNDPDRAVAETCDGELAVDCIACPKVGVNLPPGWENAPLELRFLYTIYWAMDACFRLKRKKISSWASDPNLQDGWAYFTAWKLYGPYTKTLEDQKEARTHLTCTGLAALDHVNTKYSQGYAATGCGMVTCGRHEVVAKNGVGDLQAGEKYGNMDYIFASAWRHVRDLLFFLLSYDIMCQWHKNLKERLLKLPPGLRFQLAAYYVKYVIPKLHVLGHLKKCQDFFSLLYILGCAQADMEGIEQIWSSSGLMGASTREMEPGSRQDTLDDFWHYWNWNKVAGMGATLRKRLLKATKELVRQRSALEEFSGEQQDQVAAWKQMVDDFETGASAVNPYALPNSGERPTLREIELQLAREEQERERLSSVAQDATEDTMTGYLMLGLELEGQQRELAADLLANRSPTTKELTDFVTRRTRMARQIKKLRLMQCKYSPVVLQRLATAAPDTSEAERIPLLLPSALLPSERLPPLSVPELAAGEARLRDAQCGEALDVIRHGLSVKKRLHTYKSLNSRRQHQSTRSRTLIDTQQRKVELAAATYRQARLARLALADVAGSSQWRQLDKADVGMMEDEEEAKRRKQRAMKGKRKEAAQLNADGEVRGVPGMGKKTRVISWIWQSAGYMGGAMGEQIYEGVRVEWCKAYARVKRWQEEVLLLQEEMVRCLRTLEWQASIWDARAASEHYTGSRVFSSLHLQGAMVFAAREAAVRRKLATHFRRMWWSLTDKIEGPYTAASSESSGIDDNAYLFAGGNGSGSEDDSGVAEEEEEPEEEELALDGEGVDATMSQEEIASRQAAMDELIAIQSASVSQYDNV</sequence>
<feature type="region of interest" description="Disordered" evidence="2">
    <location>
        <begin position="938"/>
        <end position="971"/>
    </location>
</feature>
<evidence type="ECO:0000313" key="5">
    <source>
        <dbReference type="Proteomes" id="UP001218218"/>
    </source>
</evidence>
<dbReference type="InterPro" id="IPR040521">
    <property type="entry name" value="KDZ"/>
</dbReference>
<keyword evidence="5" id="KW-1185">Reference proteome</keyword>
<proteinExistence type="predicted"/>
<dbReference type="Pfam" id="PF18758">
    <property type="entry name" value="KDZ"/>
    <property type="match status" value="1"/>
</dbReference>
<accession>A0AAD6ZVB2</accession>
<protein>
    <recommendedName>
        <fullName evidence="3">CxC2-like cysteine cluster KDZ transposase-associated domain-containing protein</fullName>
    </recommendedName>
</protein>
<evidence type="ECO:0000256" key="2">
    <source>
        <dbReference type="SAM" id="MobiDB-lite"/>
    </source>
</evidence>
<dbReference type="Proteomes" id="UP001218218">
    <property type="component" value="Unassembled WGS sequence"/>
</dbReference>
<dbReference type="EMBL" id="JARIHO010000026">
    <property type="protein sequence ID" value="KAJ7340859.1"/>
    <property type="molecule type" value="Genomic_DNA"/>
</dbReference>
<dbReference type="AlphaFoldDB" id="A0AAD6ZVB2"/>
<comment type="caution">
    <text evidence="4">The sequence shown here is derived from an EMBL/GenBank/DDBJ whole genome shotgun (WGS) entry which is preliminary data.</text>
</comment>
<feature type="compositionally biased region" description="Acidic residues" evidence="2">
    <location>
        <begin position="945"/>
        <end position="969"/>
    </location>
</feature>
<dbReference type="InterPro" id="IPR041457">
    <property type="entry name" value="CxC2_KDZ-assoc"/>
</dbReference>